<organism evidence="3 4">
    <name type="scientific">Pseudonocardia xishanensis</name>
    <dbReference type="NCBI Taxonomy" id="630995"/>
    <lineage>
        <taxon>Bacteria</taxon>
        <taxon>Bacillati</taxon>
        <taxon>Actinomycetota</taxon>
        <taxon>Actinomycetes</taxon>
        <taxon>Pseudonocardiales</taxon>
        <taxon>Pseudonocardiaceae</taxon>
        <taxon>Pseudonocardia</taxon>
    </lineage>
</organism>
<dbReference type="InterPro" id="IPR002397">
    <property type="entry name" value="Cyt_P450_B"/>
</dbReference>
<comment type="caution">
    <text evidence="3">The sequence shown here is derived from an EMBL/GenBank/DDBJ whole genome shotgun (WGS) entry which is preliminary data.</text>
</comment>
<dbReference type="PROSITE" id="PS00086">
    <property type="entry name" value="CYTOCHROME_P450"/>
    <property type="match status" value="1"/>
</dbReference>
<evidence type="ECO:0000313" key="4">
    <source>
        <dbReference type="Proteomes" id="UP001501598"/>
    </source>
</evidence>
<protein>
    <submittedName>
        <fullName evidence="3">Cytochrome P450</fullName>
    </submittedName>
</protein>
<evidence type="ECO:0000256" key="2">
    <source>
        <dbReference type="RuleBase" id="RU000461"/>
    </source>
</evidence>
<dbReference type="InterPro" id="IPR036396">
    <property type="entry name" value="Cyt_P450_sf"/>
</dbReference>
<keyword evidence="2" id="KW-0408">Iron</keyword>
<keyword evidence="2" id="KW-0349">Heme</keyword>
<reference evidence="4" key="1">
    <citation type="journal article" date="2019" name="Int. J. Syst. Evol. Microbiol.">
        <title>The Global Catalogue of Microorganisms (GCM) 10K type strain sequencing project: providing services to taxonomists for standard genome sequencing and annotation.</title>
        <authorList>
            <consortium name="The Broad Institute Genomics Platform"/>
            <consortium name="The Broad Institute Genome Sequencing Center for Infectious Disease"/>
            <person name="Wu L."/>
            <person name="Ma J."/>
        </authorList>
    </citation>
    <scope>NUCLEOTIDE SEQUENCE [LARGE SCALE GENOMIC DNA]</scope>
    <source>
        <strain evidence="4">JCM 17906</strain>
    </source>
</reference>
<dbReference type="Gene3D" id="1.10.630.10">
    <property type="entry name" value="Cytochrome P450"/>
    <property type="match status" value="1"/>
</dbReference>
<keyword evidence="4" id="KW-1185">Reference proteome</keyword>
<dbReference type="PANTHER" id="PTHR46696:SF1">
    <property type="entry name" value="CYTOCHROME P450 YJIB-RELATED"/>
    <property type="match status" value="1"/>
</dbReference>
<evidence type="ECO:0000256" key="1">
    <source>
        <dbReference type="ARBA" id="ARBA00010617"/>
    </source>
</evidence>
<evidence type="ECO:0000313" key="3">
    <source>
        <dbReference type="EMBL" id="GAA4536068.1"/>
    </source>
</evidence>
<gene>
    <name evidence="3" type="ORF">GCM10023175_02420</name>
</gene>
<dbReference type="EMBL" id="BAABGT010000004">
    <property type="protein sequence ID" value="GAA4536068.1"/>
    <property type="molecule type" value="Genomic_DNA"/>
</dbReference>
<keyword evidence="2" id="KW-0479">Metal-binding</keyword>
<sequence length="399" mass="42976">MTITTSPPTLDIDPFSDEVLVDPYGFHEQLREAGPVARLSAHDAYAIGRYEQVRNALRDHDAFVSGRGVGLDDFAQEKPWRTPSLLLETDPPKHSTYRAAMGSIVNPRTVRALRTAFTGPAEKLADELVERGRFDAVTDLAEAFPLTVFPQAVGIRPGGHEHLLAYGSIAFNAVGPRNHLLEAALAAAPPTMAWIDDSCARDALDPAGFGAAVWSAADRGDIPVQDAPLLVRSFLSAGIDTTVHALGNTMHALAVHPEAWAAVHAEPGRVRFAFDEALRWEAPVQTFCRTTVTDVEIDGSVIPADAKVLLSYGAANRDPRRWGPTAHRFELDRSSGGHLAFGMGIHQCVGQPIARLEAELILGALARRAARIELDGDPVPKLNNALLGWSSLPVRVVSA</sequence>
<proteinExistence type="inferred from homology"/>
<dbReference type="Proteomes" id="UP001501598">
    <property type="component" value="Unassembled WGS sequence"/>
</dbReference>
<dbReference type="InterPro" id="IPR001128">
    <property type="entry name" value="Cyt_P450"/>
</dbReference>
<accession>A0ABP8RDG8</accession>
<dbReference type="PANTHER" id="PTHR46696">
    <property type="entry name" value="P450, PUTATIVE (EUROFUNG)-RELATED"/>
    <property type="match status" value="1"/>
</dbReference>
<dbReference type="InterPro" id="IPR017972">
    <property type="entry name" value="Cyt_P450_CS"/>
</dbReference>
<dbReference type="PRINTS" id="PR00359">
    <property type="entry name" value="BP450"/>
</dbReference>
<comment type="similarity">
    <text evidence="1 2">Belongs to the cytochrome P450 family.</text>
</comment>
<keyword evidence="2" id="KW-0503">Monooxygenase</keyword>
<name>A0ABP8RDG8_9PSEU</name>
<dbReference type="SUPFAM" id="SSF48264">
    <property type="entry name" value="Cytochrome P450"/>
    <property type="match status" value="1"/>
</dbReference>
<keyword evidence="2" id="KW-0560">Oxidoreductase</keyword>
<dbReference type="RefSeq" id="WP_345411801.1">
    <property type="nucleotide sequence ID" value="NZ_BAABGT010000004.1"/>
</dbReference>
<dbReference type="Pfam" id="PF00067">
    <property type="entry name" value="p450"/>
    <property type="match status" value="1"/>
</dbReference>